<dbReference type="OrthoDB" id="1730091at2"/>
<dbReference type="Proteomes" id="UP000034166">
    <property type="component" value="Unassembled WGS sequence"/>
</dbReference>
<reference evidence="2 3" key="1">
    <citation type="submission" date="2015-04" db="EMBL/GenBank/DDBJ databases">
        <title>Taxonomic description and genome sequence of Bacillus campisalis sp. nov., a novel member of the genus Bacillus isolated from solar saltern.</title>
        <authorList>
            <person name="Mathan Kumar R."/>
            <person name="Kaur G."/>
            <person name="Kumar A."/>
            <person name="Singh N.K."/>
            <person name="Kaur N."/>
            <person name="Kumar N."/>
            <person name="Mayilraj S."/>
        </authorList>
    </citation>
    <scope>NUCLEOTIDE SEQUENCE [LARGE SCALE GENOMIC DNA]</scope>
    <source>
        <strain evidence="2 3">SA2-6</strain>
    </source>
</reference>
<dbReference type="RefSeq" id="WP_046522533.1">
    <property type="nucleotide sequence ID" value="NZ_LAYY01000004.1"/>
</dbReference>
<sequence>MHIVFNALFLLAAIKWGDWKRWKVYYPTILFLISIDSIKNFLLYNHMMWTYQEVFFGKALLQNHTVINLMIMVVVYPATILIYLGRFPKETWKQIRWISIWISVYWIVEYINLKYLDLINHHNGWNMWWSLLFLSVMFPMLRLHHKNPLLAWVLSVLFTVFLWNAFNVPIEILK</sequence>
<accession>A0A0M2T1D7</accession>
<dbReference type="AlphaFoldDB" id="A0A0M2T1D7"/>
<dbReference type="PATRIC" id="fig|1408103.3.peg.996"/>
<organism evidence="2 3">
    <name type="scientific">Mesobacillus campisalis</name>
    <dbReference type="NCBI Taxonomy" id="1408103"/>
    <lineage>
        <taxon>Bacteria</taxon>
        <taxon>Bacillati</taxon>
        <taxon>Bacillota</taxon>
        <taxon>Bacilli</taxon>
        <taxon>Bacillales</taxon>
        <taxon>Bacillaceae</taxon>
        <taxon>Mesobacillus</taxon>
    </lineage>
</organism>
<gene>
    <name evidence="2" type="ORF">WQ57_04430</name>
</gene>
<feature type="transmembrane region" description="Helical" evidence="1">
    <location>
        <begin position="64"/>
        <end position="83"/>
    </location>
</feature>
<feature type="transmembrane region" description="Helical" evidence="1">
    <location>
        <begin position="95"/>
        <end position="113"/>
    </location>
</feature>
<feature type="transmembrane region" description="Helical" evidence="1">
    <location>
        <begin position="149"/>
        <end position="166"/>
    </location>
</feature>
<keyword evidence="1" id="KW-0812">Transmembrane</keyword>
<keyword evidence="1" id="KW-0472">Membrane</keyword>
<name>A0A0M2T1D7_9BACI</name>
<evidence type="ECO:0000256" key="1">
    <source>
        <dbReference type="SAM" id="Phobius"/>
    </source>
</evidence>
<evidence type="ECO:0000313" key="3">
    <source>
        <dbReference type="Proteomes" id="UP000034166"/>
    </source>
</evidence>
<comment type="caution">
    <text evidence="2">The sequence shown here is derived from an EMBL/GenBank/DDBJ whole genome shotgun (WGS) entry which is preliminary data.</text>
</comment>
<dbReference type="NCBIfam" id="NF041644">
    <property type="entry name" value="CBO0543_fam"/>
    <property type="match status" value="1"/>
</dbReference>
<keyword evidence="3" id="KW-1185">Reference proteome</keyword>
<proteinExistence type="predicted"/>
<keyword evidence="1" id="KW-1133">Transmembrane helix</keyword>
<dbReference type="InterPro" id="IPR048147">
    <property type="entry name" value="CBO0543-like"/>
</dbReference>
<feature type="transmembrane region" description="Helical" evidence="1">
    <location>
        <begin position="24"/>
        <end position="44"/>
    </location>
</feature>
<evidence type="ECO:0000313" key="2">
    <source>
        <dbReference type="EMBL" id="KKK39042.1"/>
    </source>
</evidence>
<dbReference type="EMBL" id="LAYY01000004">
    <property type="protein sequence ID" value="KKK39042.1"/>
    <property type="molecule type" value="Genomic_DNA"/>
</dbReference>
<protein>
    <submittedName>
        <fullName evidence="2">Uncharacterized protein</fullName>
    </submittedName>
</protein>